<reference evidence="1 2" key="1">
    <citation type="submission" date="2024-09" db="EMBL/GenBank/DDBJ databases">
        <title>Novel species of the genus Pelomonas and Roseateles isolated from streams.</title>
        <authorList>
            <person name="Lu H."/>
        </authorList>
    </citation>
    <scope>NUCLEOTIDE SEQUENCE [LARGE SCALE GENOMIC DNA]</scope>
    <source>
        <strain evidence="1 2">BYS96W</strain>
    </source>
</reference>
<gene>
    <name evidence="1" type="ORF">ACG00X_23610</name>
</gene>
<sequence length="305" mass="34188">MLPQSHVFEQVVSKPRLDSYRGYWKVNLDTAIGLYMWNGEVCGELSKLLSYLEISLRNSIHRELSLNASGGSSTSCHWWDIHASALKSEAKKQIKRVRDKAPAHVTLSPDEIVSRLTFGFWPNIFTWLAKQFPTLPPKVLPAHLLSLPGAAPNWFSLPDRHAACIELLEFSDTRNRIAHHEPLWKFSDVLDTSPVAPAPAILLCPASVDEASTFFRFARLLALLDRTVHALSPDLQANLVASSWRARLDFLLSPRGVQRFKDGCHVVQTPSMSVNSLRQQLAAVMQRNRPVKLFDHGGEGIFIPA</sequence>
<evidence type="ECO:0008006" key="3">
    <source>
        <dbReference type="Google" id="ProtNLM"/>
    </source>
</evidence>
<keyword evidence="2" id="KW-1185">Reference proteome</keyword>
<protein>
    <recommendedName>
        <fullName evidence="3">CAAX protease</fullName>
    </recommendedName>
</protein>
<comment type="caution">
    <text evidence="1">The sequence shown here is derived from an EMBL/GenBank/DDBJ whole genome shotgun (WGS) entry which is preliminary data.</text>
</comment>
<dbReference type="RefSeq" id="WP_394492228.1">
    <property type="nucleotide sequence ID" value="NZ_JBIGIA010000033.1"/>
</dbReference>
<dbReference type="EMBL" id="JBIGIA010000033">
    <property type="protein sequence ID" value="MFG6459824.1"/>
    <property type="molecule type" value="Genomic_DNA"/>
</dbReference>
<accession>A0ABW7GCY9</accession>
<evidence type="ECO:0000313" key="2">
    <source>
        <dbReference type="Proteomes" id="UP001606305"/>
    </source>
</evidence>
<proteinExistence type="predicted"/>
<name>A0ABW7GCY9_9BURK</name>
<dbReference type="Proteomes" id="UP001606305">
    <property type="component" value="Unassembled WGS sequence"/>
</dbReference>
<evidence type="ECO:0000313" key="1">
    <source>
        <dbReference type="EMBL" id="MFG6459824.1"/>
    </source>
</evidence>
<organism evidence="1 2">
    <name type="scientific">Pelomonas nitida</name>
    <dbReference type="NCBI Taxonomy" id="3299027"/>
    <lineage>
        <taxon>Bacteria</taxon>
        <taxon>Pseudomonadati</taxon>
        <taxon>Pseudomonadota</taxon>
        <taxon>Betaproteobacteria</taxon>
        <taxon>Burkholderiales</taxon>
        <taxon>Sphaerotilaceae</taxon>
        <taxon>Roseateles</taxon>
    </lineage>
</organism>